<evidence type="ECO:0000313" key="2">
    <source>
        <dbReference type="EMBL" id="QQP84701.1"/>
    </source>
</evidence>
<feature type="region of interest" description="Disordered" evidence="1">
    <location>
        <begin position="156"/>
        <end position="191"/>
    </location>
</feature>
<keyword evidence="3" id="KW-1185">Reference proteome</keyword>
<name>A0A974NDC6_9GAMM</name>
<dbReference type="AlphaFoldDB" id="A0A974NDC6"/>
<evidence type="ECO:0000313" key="3">
    <source>
        <dbReference type="Proteomes" id="UP000595278"/>
    </source>
</evidence>
<accession>A0A974NDC6</accession>
<dbReference type="KEGG" id="eaz:JHT90_09800"/>
<organism evidence="2 3">
    <name type="scientific">Entomomonas asaccharolytica</name>
    <dbReference type="NCBI Taxonomy" id="2785331"/>
    <lineage>
        <taxon>Bacteria</taxon>
        <taxon>Pseudomonadati</taxon>
        <taxon>Pseudomonadota</taxon>
        <taxon>Gammaproteobacteria</taxon>
        <taxon>Pseudomonadales</taxon>
        <taxon>Pseudomonadaceae</taxon>
        <taxon>Entomomonas</taxon>
    </lineage>
</organism>
<feature type="compositionally biased region" description="Low complexity" evidence="1">
    <location>
        <begin position="164"/>
        <end position="191"/>
    </location>
</feature>
<evidence type="ECO:0000256" key="1">
    <source>
        <dbReference type="SAM" id="MobiDB-lite"/>
    </source>
</evidence>
<reference evidence="2 3" key="1">
    <citation type="submission" date="2021-01" db="EMBL/GenBank/DDBJ databases">
        <title>Entomomonas sp. F2A isolated from a house cricket (Acheta domesticus).</title>
        <authorList>
            <person name="Spergser J."/>
            <person name="Busse H.-J."/>
        </authorList>
    </citation>
    <scope>NUCLEOTIDE SEQUENCE [LARGE SCALE GENOMIC DNA]</scope>
    <source>
        <strain evidence="2 3">F2A</strain>
    </source>
</reference>
<proteinExistence type="predicted"/>
<dbReference type="EMBL" id="CP067393">
    <property type="protein sequence ID" value="QQP84701.1"/>
    <property type="molecule type" value="Genomic_DNA"/>
</dbReference>
<gene>
    <name evidence="2" type="ORF">JHT90_09800</name>
</gene>
<protein>
    <submittedName>
        <fullName evidence="2">Uncharacterized protein</fullName>
    </submittedName>
</protein>
<dbReference type="Proteomes" id="UP000595278">
    <property type="component" value="Chromosome"/>
</dbReference>
<sequence>MDPVTLMLIGQIAGSGMSMLSAMGEKKQAKKWAKYQTRQAQADAATALGASRVEAEKIRQAAGVVQGQAVAATANSGVVVGDGSAGLIEKTIRQRAEEDALMAIFDGQDAFRRGIAQGQAYKLQGQNASQQANSKIFGSLIGMGVGTGGLITKWLTEEDDPDSNSKSGSKTKKGSNAGTNTSSTTITTGVK</sequence>
<dbReference type="RefSeq" id="WP_201090598.1">
    <property type="nucleotide sequence ID" value="NZ_CP067393.1"/>
</dbReference>